<feature type="region of interest" description="Disordered" evidence="1">
    <location>
        <begin position="20"/>
        <end position="42"/>
    </location>
</feature>
<evidence type="ECO:0000313" key="2">
    <source>
        <dbReference type="EMBL" id="KAK0708452.1"/>
    </source>
</evidence>
<feature type="compositionally biased region" description="Polar residues" evidence="1">
    <location>
        <begin position="202"/>
        <end position="215"/>
    </location>
</feature>
<name>A0AA40A382_9PEZI</name>
<comment type="caution">
    <text evidence="2">The sequence shown here is derived from an EMBL/GenBank/DDBJ whole genome shotgun (WGS) entry which is preliminary data.</text>
</comment>
<evidence type="ECO:0000313" key="3">
    <source>
        <dbReference type="Proteomes" id="UP001172102"/>
    </source>
</evidence>
<keyword evidence="3" id="KW-1185">Reference proteome</keyword>
<accession>A0AA40A382</accession>
<evidence type="ECO:0000256" key="1">
    <source>
        <dbReference type="SAM" id="MobiDB-lite"/>
    </source>
</evidence>
<feature type="region of interest" description="Disordered" evidence="1">
    <location>
        <begin position="201"/>
        <end position="220"/>
    </location>
</feature>
<dbReference type="EMBL" id="JAUKUA010000006">
    <property type="protein sequence ID" value="KAK0708452.1"/>
    <property type="molecule type" value="Genomic_DNA"/>
</dbReference>
<organism evidence="2 3">
    <name type="scientific">Lasiosphaeris hirsuta</name>
    <dbReference type="NCBI Taxonomy" id="260670"/>
    <lineage>
        <taxon>Eukaryota</taxon>
        <taxon>Fungi</taxon>
        <taxon>Dikarya</taxon>
        <taxon>Ascomycota</taxon>
        <taxon>Pezizomycotina</taxon>
        <taxon>Sordariomycetes</taxon>
        <taxon>Sordariomycetidae</taxon>
        <taxon>Sordariales</taxon>
        <taxon>Lasiosphaeriaceae</taxon>
        <taxon>Lasiosphaeris</taxon>
    </lineage>
</organism>
<proteinExistence type="predicted"/>
<gene>
    <name evidence="2" type="ORF">B0H67DRAFT_556930</name>
</gene>
<protein>
    <submittedName>
        <fullName evidence="2">Uncharacterized protein</fullName>
    </submittedName>
</protein>
<dbReference type="Proteomes" id="UP001172102">
    <property type="component" value="Unassembled WGS sequence"/>
</dbReference>
<dbReference type="AlphaFoldDB" id="A0AA40A382"/>
<sequence>MPSGAVRRAENILVKHKRVDDSPLHLGNDAENDSLPAAGKRPRKVVRSSAAHDDTQSLACPFWKFDPTKYRDCFKNRFSRLVQGFFSGEVDLREHIDSSKCTARPDSFGPIGKSFTYSISAPNWYAVNGVGKRGRPAPKSPYVETGFSSADLFLFYQHLTSASSQNLFDFIERQRVFGERTTPSTITDFLKGFYHDWRHGQDSTASSTDEGQPKSQEVWAASAKGKLNGEAGFRSETKAVLPNKEG</sequence>
<feature type="region of interest" description="Disordered" evidence="1">
    <location>
        <begin position="225"/>
        <end position="246"/>
    </location>
</feature>
<reference evidence="2" key="1">
    <citation type="submission" date="2023-06" db="EMBL/GenBank/DDBJ databases">
        <title>Genome-scale phylogeny and comparative genomics of the fungal order Sordariales.</title>
        <authorList>
            <consortium name="Lawrence Berkeley National Laboratory"/>
            <person name="Hensen N."/>
            <person name="Bonometti L."/>
            <person name="Westerberg I."/>
            <person name="Brannstrom I.O."/>
            <person name="Guillou S."/>
            <person name="Cros-Aarteil S."/>
            <person name="Calhoun S."/>
            <person name="Haridas S."/>
            <person name="Kuo A."/>
            <person name="Mondo S."/>
            <person name="Pangilinan J."/>
            <person name="Riley R."/>
            <person name="Labutti K."/>
            <person name="Andreopoulos B."/>
            <person name="Lipzen A."/>
            <person name="Chen C."/>
            <person name="Yanf M."/>
            <person name="Daum C."/>
            <person name="Ng V."/>
            <person name="Clum A."/>
            <person name="Steindorff A."/>
            <person name="Ohm R."/>
            <person name="Martin F."/>
            <person name="Silar P."/>
            <person name="Natvig D."/>
            <person name="Lalanne C."/>
            <person name="Gautier V."/>
            <person name="Ament-Velasquez S.L."/>
            <person name="Kruys A."/>
            <person name="Hutchinson M.I."/>
            <person name="Powell A.J."/>
            <person name="Barry K."/>
            <person name="Miller A.N."/>
            <person name="Grigoriev I.V."/>
            <person name="Debuchy R."/>
            <person name="Gladieux P."/>
            <person name="Thoren M.H."/>
            <person name="Johannesson H."/>
        </authorList>
    </citation>
    <scope>NUCLEOTIDE SEQUENCE</scope>
    <source>
        <strain evidence="2">SMH4607-1</strain>
    </source>
</reference>